<gene>
    <name evidence="1" type="ORF">C1752_07512</name>
</gene>
<evidence type="ECO:0000313" key="1">
    <source>
        <dbReference type="EMBL" id="PZD71236.1"/>
    </source>
</evidence>
<sequence length="256" mass="28752">MQLILQPLLKIQRDLYRIPNPMQRFREYLQTLTNGTDEMVLPLSLMNPMGKRHVETQLDQLLELQAEKIAEQSLRDAERRLPFLDAIFRVALVLADDAGGEWTHRALTDATHRFEDPGRASDGWIVVLLWTSEIPTTESIQGAVLSTVYRRLYQNRHGFPKTLHQMMRQEGYATRFAGGGSRSLERDELTYTRAALQPHLGTTHFPTQLACLYGDQVAISMGYPALGLSADAGYVAANAAAQESSLPPETILFPES</sequence>
<evidence type="ECO:0000313" key="2">
    <source>
        <dbReference type="Proteomes" id="UP000248857"/>
    </source>
</evidence>
<reference evidence="1 2" key="1">
    <citation type="journal article" date="2018" name="Sci. Rep.">
        <title>A novel species of the marine cyanobacterium Acaryochloris with a unique pigment content and lifestyle.</title>
        <authorList>
            <person name="Partensky F."/>
            <person name="Six C."/>
            <person name="Ratin M."/>
            <person name="Garczarek L."/>
            <person name="Vaulot D."/>
            <person name="Probert I."/>
            <person name="Calteau A."/>
            <person name="Gourvil P."/>
            <person name="Marie D."/>
            <person name="Grebert T."/>
            <person name="Bouchier C."/>
            <person name="Le Panse S."/>
            <person name="Gachenot M."/>
            <person name="Rodriguez F."/>
            <person name="Garrido J.L."/>
        </authorList>
    </citation>
    <scope>NUCLEOTIDE SEQUENCE [LARGE SCALE GENOMIC DNA]</scope>
    <source>
        <strain evidence="1 2">RCC1774</strain>
    </source>
</reference>
<dbReference type="OrthoDB" id="572053at2"/>
<dbReference type="AlphaFoldDB" id="A0A2W1JBE7"/>
<protein>
    <submittedName>
        <fullName evidence="1">Uncharacterized protein</fullName>
    </submittedName>
</protein>
<accession>A0A2W1JBE7</accession>
<dbReference type="Proteomes" id="UP000248857">
    <property type="component" value="Unassembled WGS sequence"/>
</dbReference>
<comment type="caution">
    <text evidence="1">The sequence shown here is derived from an EMBL/GenBank/DDBJ whole genome shotgun (WGS) entry which is preliminary data.</text>
</comment>
<organism evidence="1 2">
    <name type="scientific">Acaryochloris thomasi RCC1774</name>
    <dbReference type="NCBI Taxonomy" id="1764569"/>
    <lineage>
        <taxon>Bacteria</taxon>
        <taxon>Bacillati</taxon>
        <taxon>Cyanobacteriota</taxon>
        <taxon>Cyanophyceae</taxon>
        <taxon>Acaryochloridales</taxon>
        <taxon>Acaryochloridaceae</taxon>
        <taxon>Acaryochloris</taxon>
        <taxon>Acaryochloris thomasi</taxon>
    </lineage>
</organism>
<keyword evidence="2" id="KW-1185">Reference proteome</keyword>
<dbReference type="EMBL" id="PQWO01000020">
    <property type="protein sequence ID" value="PZD71236.1"/>
    <property type="molecule type" value="Genomic_DNA"/>
</dbReference>
<proteinExistence type="predicted"/>
<dbReference type="RefSeq" id="WP_110988305.1">
    <property type="nucleotide sequence ID" value="NZ_CAWNWM010000020.1"/>
</dbReference>
<name>A0A2W1JBE7_9CYAN</name>